<dbReference type="EMBL" id="JAIWYP010000004">
    <property type="protein sequence ID" value="KAH3833144.1"/>
    <property type="molecule type" value="Genomic_DNA"/>
</dbReference>
<protein>
    <submittedName>
        <fullName evidence="2">Uncharacterized protein</fullName>
    </submittedName>
</protein>
<name>A0A9D4QIV9_DREPO</name>
<evidence type="ECO:0000313" key="3">
    <source>
        <dbReference type="Proteomes" id="UP000828390"/>
    </source>
</evidence>
<feature type="compositionally biased region" description="Basic and acidic residues" evidence="1">
    <location>
        <begin position="1"/>
        <end position="16"/>
    </location>
</feature>
<proteinExistence type="predicted"/>
<accession>A0A9D4QIV9</accession>
<comment type="caution">
    <text evidence="2">The sequence shown here is derived from an EMBL/GenBank/DDBJ whole genome shotgun (WGS) entry which is preliminary data.</text>
</comment>
<organism evidence="2 3">
    <name type="scientific">Dreissena polymorpha</name>
    <name type="common">Zebra mussel</name>
    <name type="synonym">Mytilus polymorpha</name>
    <dbReference type="NCBI Taxonomy" id="45954"/>
    <lineage>
        <taxon>Eukaryota</taxon>
        <taxon>Metazoa</taxon>
        <taxon>Spiralia</taxon>
        <taxon>Lophotrochozoa</taxon>
        <taxon>Mollusca</taxon>
        <taxon>Bivalvia</taxon>
        <taxon>Autobranchia</taxon>
        <taxon>Heteroconchia</taxon>
        <taxon>Euheterodonta</taxon>
        <taxon>Imparidentia</taxon>
        <taxon>Neoheterodontei</taxon>
        <taxon>Myida</taxon>
        <taxon>Dreissenoidea</taxon>
        <taxon>Dreissenidae</taxon>
        <taxon>Dreissena</taxon>
    </lineage>
</organism>
<sequence>MPSRWQDEERSGDTHTEPICLAGSWSEGSTRKDDIHTAIDDNVAPEQTAKS</sequence>
<keyword evidence="3" id="KW-1185">Reference proteome</keyword>
<evidence type="ECO:0000256" key="1">
    <source>
        <dbReference type="SAM" id="MobiDB-lite"/>
    </source>
</evidence>
<dbReference type="AlphaFoldDB" id="A0A9D4QIV9"/>
<evidence type="ECO:0000313" key="2">
    <source>
        <dbReference type="EMBL" id="KAH3833144.1"/>
    </source>
</evidence>
<reference evidence="2" key="2">
    <citation type="submission" date="2020-11" db="EMBL/GenBank/DDBJ databases">
        <authorList>
            <person name="McCartney M.A."/>
            <person name="Auch B."/>
            <person name="Kono T."/>
            <person name="Mallez S."/>
            <person name="Becker A."/>
            <person name="Gohl D.M."/>
            <person name="Silverstein K.A.T."/>
            <person name="Koren S."/>
            <person name="Bechman K.B."/>
            <person name="Herman A."/>
            <person name="Abrahante J.E."/>
            <person name="Garbe J."/>
        </authorList>
    </citation>
    <scope>NUCLEOTIDE SEQUENCE</scope>
    <source>
        <strain evidence="2">Duluth1</strain>
        <tissue evidence="2">Whole animal</tissue>
    </source>
</reference>
<gene>
    <name evidence="2" type="ORF">DPMN_106445</name>
</gene>
<dbReference type="Proteomes" id="UP000828390">
    <property type="component" value="Unassembled WGS sequence"/>
</dbReference>
<feature type="region of interest" description="Disordered" evidence="1">
    <location>
        <begin position="1"/>
        <end position="33"/>
    </location>
</feature>
<reference evidence="2" key="1">
    <citation type="journal article" date="2019" name="bioRxiv">
        <title>The Genome of the Zebra Mussel, Dreissena polymorpha: A Resource for Invasive Species Research.</title>
        <authorList>
            <person name="McCartney M.A."/>
            <person name="Auch B."/>
            <person name="Kono T."/>
            <person name="Mallez S."/>
            <person name="Zhang Y."/>
            <person name="Obille A."/>
            <person name="Becker A."/>
            <person name="Abrahante J.E."/>
            <person name="Garbe J."/>
            <person name="Badalamenti J.P."/>
            <person name="Herman A."/>
            <person name="Mangelson H."/>
            <person name="Liachko I."/>
            <person name="Sullivan S."/>
            <person name="Sone E.D."/>
            <person name="Koren S."/>
            <person name="Silverstein K.A.T."/>
            <person name="Beckman K.B."/>
            <person name="Gohl D.M."/>
        </authorList>
    </citation>
    <scope>NUCLEOTIDE SEQUENCE</scope>
    <source>
        <strain evidence="2">Duluth1</strain>
        <tissue evidence="2">Whole animal</tissue>
    </source>
</reference>